<protein>
    <submittedName>
        <fullName evidence="5">MarR family transcriptional regulator</fullName>
    </submittedName>
</protein>
<evidence type="ECO:0000256" key="3">
    <source>
        <dbReference type="ARBA" id="ARBA00023163"/>
    </source>
</evidence>
<dbReference type="Proteomes" id="UP000677616">
    <property type="component" value="Chromosome"/>
</dbReference>
<evidence type="ECO:0000256" key="2">
    <source>
        <dbReference type="ARBA" id="ARBA00023125"/>
    </source>
</evidence>
<proteinExistence type="predicted"/>
<dbReference type="PANTHER" id="PTHR42756">
    <property type="entry name" value="TRANSCRIPTIONAL REGULATOR, MARR"/>
    <property type="match status" value="1"/>
</dbReference>
<keyword evidence="2" id="KW-0238">DNA-binding</keyword>
<name>A0ABX7YMH3_9STRE</name>
<dbReference type="CDD" id="cd00090">
    <property type="entry name" value="HTH_ARSR"/>
    <property type="match status" value="1"/>
</dbReference>
<accession>A0ABX7YMH3</accession>
<dbReference type="EMBL" id="CP073084">
    <property type="protein sequence ID" value="QUE55033.1"/>
    <property type="molecule type" value="Genomic_DNA"/>
</dbReference>
<gene>
    <name evidence="5" type="ORF">INT76_03905</name>
</gene>
<dbReference type="InterPro" id="IPR000835">
    <property type="entry name" value="HTH_MarR-typ"/>
</dbReference>
<dbReference type="SMART" id="SM00347">
    <property type="entry name" value="HTH_MARR"/>
    <property type="match status" value="1"/>
</dbReference>
<dbReference type="Gene3D" id="1.10.10.10">
    <property type="entry name" value="Winged helix-like DNA-binding domain superfamily/Winged helix DNA-binding domain"/>
    <property type="match status" value="1"/>
</dbReference>
<dbReference type="PROSITE" id="PS01117">
    <property type="entry name" value="HTH_MARR_1"/>
    <property type="match status" value="1"/>
</dbReference>
<dbReference type="InterPro" id="IPR036388">
    <property type="entry name" value="WH-like_DNA-bd_sf"/>
</dbReference>
<evidence type="ECO:0000313" key="5">
    <source>
        <dbReference type="EMBL" id="QUE55033.1"/>
    </source>
</evidence>
<dbReference type="PROSITE" id="PS50995">
    <property type="entry name" value="HTH_MARR_2"/>
    <property type="match status" value="1"/>
</dbReference>
<dbReference type="SUPFAM" id="SSF46785">
    <property type="entry name" value="Winged helix' DNA-binding domain"/>
    <property type="match status" value="1"/>
</dbReference>
<evidence type="ECO:0000256" key="1">
    <source>
        <dbReference type="ARBA" id="ARBA00023015"/>
    </source>
</evidence>
<keyword evidence="6" id="KW-1185">Reference proteome</keyword>
<dbReference type="InterPro" id="IPR011991">
    <property type="entry name" value="ArsR-like_HTH"/>
</dbReference>
<sequence length="143" mass="16449">MKNIANLLYQLKLAEERITTLFEKQLGISLTRYQLLTILLDDAPCSQHVLEEKLQIDRAAITRHLKILEEEGYISRQRNPRNQREMEVVPTSKAISDMVSHPQEQHLLVRKAMEAILTEEEGAILSQLLEKLQVGVQNLPLNI</sequence>
<feature type="domain" description="HTH marR-type" evidence="4">
    <location>
        <begin position="1"/>
        <end position="134"/>
    </location>
</feature>
<organism evidence="5 6">
    <name type="scientific">Streptococcus oriscaviae</name>
    <dbReference type="NCBI Taxonomy" id="2781599"/>
    <lineage>
        <taxon>Bacteria</taxon>
        <taxon>Bacillati</taxon>
        <taxon>Bacillota</taxon>
        <taxon>Bacilli</taxon>
        <taxon>Lactobacillales</taxon>
        <taxon>Streptococcaceae</taxon>
        <taxon>Streptococcus</taxon>
    </lineage>
</organism>
<dbReference type="RefSeq" id="WP_212572408.1">
    <property type="nucleotide sequence ID" value="NZ_CP073084.1"/>
</dbReference>
<reference evidence="5 6" key="1">
    <citation type="submission" date="2021-04" db="EMBL/GenBank/DDBJ databases">
        <title>Complete genome sequence of a novel Streptococcus species.</title>
        <authorList>
            <person name="Teng J.L.L."/>
        </authorList>
    </citation>
    <scope>NUCLEOTIDE SEQUENCE [LARGE SCALE GENOMIC DNA]</scope>
    <source>
        <strain evidence="5 6">HKU75</strain>
    </source>
</reference>
<dbReference type="InterPro" id="IPR036390">
    <property type="entry name" value="WH_DNA-bd_sf"/>
</dbReference>
<dbReference type="InterPro" id="IPR023187">
    <property type="entry name" value="Tscrpt_reg_MarR-type_CS"/>
</dbReference>
<evidence type="ECO:0000259" key="4">
    <source>
        <dbReference type="PROSITE" id="PS50995"/>
    </source>
</evidence>
<dbReference type="PRINTS" id="PR00598">
    <property type="entry name" value="HTHMARR"/>
</dbReference>
<keyword evidence="1" id="KW-0805">Transcription regulation</keyword>
<dbReference type="PANTHER" id="PTHR42756:SF1">
    <property type="entry name" value="TRANSCRIPTIONAL REPRESSOR OF EMRAB OPERON"/>
    <property type="match status" value="1"/>
</dbReference>
<evidence type="ECO:0000313" key="6">
    <source>
        <dbReference type="Proteomes" id="UP000677616"/>
    </source>
</evidence>
<keyword evidence="3" id="KW-0804">Transcription</keyword>
<dbReference type="Pfam" id="PF01047">
    <property type="entry name" value="MarR"/>
    <property type="match status" value="1"/>
</dbReference>